<dbReference type="Proteomes" id="UP000831156">
    <property type="component" value="Chromosome 13"/>
</dbReference>
<evidence type="ECO:0008006" key="4">
    <source>
        <dbReference type="Google" id="ProtNLM"/>
    </source>
</evidence>
<keyword evidence="1" id="KW-0472">Membrane</keyword>
<feature type="transmembrane region" description="Helical" evidence="1">
    <location>
        <begin position="335"/>
        <end position="354"/>
    </location>
</feature>
<name>A0ABY1UTL2_9APIC</name>
<evidence type="ECO:0000313" key="3">
    <source>
        <dbReference type="Proteomes" id="UP000831156"/>
    </source>
</evidence>
<protein>
    <recommendedName>
        <fullName evidence="4">LEM3/CDC50 family protein</fullName>
    </recommendedName>
</protein>
<organism evidence="2 3">
    <name type="scientific">Plasmodium gaboni</name>
    <dbReference type="NCBI Taxonomy" id="647221"/>
    <lineage>
        <taxon>Eukaryota</taxon>
        <taxon>Sar</taxon>
        <taxon>Alveolata</taxon>
        <taxon>Apicomplexa</taxon>
        <taxon>Aconoidasida</taxon>
        <taxon>Haemosporida</taxon>
        <taxon>Plasmodiidae</taxon>
        <taxon>Plasmodium</taxon>
        <taxon>Plasmodium (Laverania)</taxon>
    </lineage>
</organism>
<accession>A0ABY1UTL2</accession>
<reference evidence="2" key="1">
    <citation type="submission" date="2016-09" db="EMBL/GenBank/DDBJ databases">
        <authorList>
            <consortium name="Pathogen Informatics"/>
            <person name="Sun Q."/>
            <person name="Inoue M."/>
        </authorList>
    </citation>
    <scope>NUCLEOTIDE SEQUENCE</scope>
</reference>
<gene>
    <name evidence="2" type="ORF">PGABG01_1358100</name>
</gene>
<dbReference type="EMBL" id="LT969436">
    <property type="protein sequence ID" value="SOV18176.1"/>
    <property type="molecule type" value="Genomic_DNA"/>
</dbReference>
<feature type="transmembrane region" description="Helical" evidence="1">
    <location>
        <begin position="214"/>
        <end position="235"/>
    </location>
</feature>
<proteinExistence type="predicted"/>
<keyword evidence="1" id="KW-0812">Transmembrane</keyword>
<evidence type="ECO:0000256" key="1">
    <source>
        <dbReference type="SAM" id="Phobius"/>
    </source>
</evidence>
<feature type="transmembrane region" description="Helical" evidence="1">
    <location>
        <begin position="12"/>
        <end position="28"/>
    </location>
</feature>
<evidence type="ECO:0000313" key="2">
    <source>
        <dbReference type="EMBL" id="SOV18176.1"/>
    </source>
</evidence>
<keyword evidence="3" id="KW-1185">Reference proteome</keyword>
<sequence>MNRLVFIKKYVIFYFMFVFVFVFYHIFYNDNPKLKVLFDRICHKIFSSEHIRNVNRKKNGIVEGCIFNEKEIEKKKNSSTFECINQKLLKNSKMLFYFWSNNLQKIRVNEIMEKEKIFIDLDEENNYLKKENIHELNYIDLSTFHTYCSFYKLSVLDLLYDDKKINYYSKRYFIKTDHLNSDPLNENATIFIWGNKYKNLQNSKNYIYKKFHNILYYYITILMNNIFNHTFYFVFNINKKNNYENFIIYKNKYIYPFKNIQINYHKDKYINNSISLKNTKLHNNKEMISDFYIVEICHSLNGITFKQNYNILKKKLNNIYFNIEFVTYIFQFPPVFYHIIFIILFSLLITYIFYKIFIKYKMYI</sequence>
<keyword evidence="1" id="KW-1133">Transmembrane helix</keyword>